<dbReference type="Pfam" id="PF13583">
    <property type="entry name" value="Reprolysin_4"/>
    <property type="match status" value="1"/>
</dbReference>
<keyword evidence="4" id="KW-1185">Reference proteome</keyword>
<dbReference type="InterPro" id="IPR024079">
    <property type="entry name" value="MetalloPept_cat_dom_sf"/>
</dbReference>
<evidence type="ECO:0000256" key="1">
    <source>
        <dbReference type="SAM" id="SignalP"/>
    </source>
</evidence>
<comment type="caution">
    <text evidence="3">The sequence shown here is derived from an EMBL/GenBank/DDBJ whole genome shotgun (WGS) entry which is preliminary data.</text>
</comment>
<evidence type="ECO:0000259" key="2">
    <source>
        <dbReference type="PROSITE" id="PS50215"/>
    </source>
</evidence>
<dbReference type="InterPro" id="IPR026444">
    <property type="entry name" value="Secre_tail"/>
</dbReference>
<dbReference type="EMBL" id="JADWYR010000001">
    <property type="protein sequence ID" value="MBG9375803.1"/>
    <property type="molecule type" value="Genomic_DNA"/>
</dbReference>
<feature type="signal peptide" evidence="1">
    <location>
        <begin position="1"/>
        <end position="21"/>
    </location>
</feature>
<dbReference type="RefSeq" id="WP_196989833.1">
    <property type="nucleotide sequence ID" value="NZ_JADWYR010000001.1"/>
</dbReference>
<dbReference type="AlphaFoldDB" id="A0A931E685"/>
<dbReference type="GO" id="GO:0006508">
    <property type="term" value="P:proteolysis"/>
    <property type="evidence" value="ECO:0007669"/>
    <property type="project" value="InterPro"/>
</dbReference>
<dbReference type="PROSITE" id="PS50215">
    <property type="entry name" value="ADAM_MEPRO"/>
    <property type="match status" value="1"/>
</dbReference>
<dbReference type="SUPFAM" id="SSF55486">
    <property type="entry name" value="Metalloproteases ('zincins'), catalytic domain"/>
    <property type="match status" value="1"/>
</dbReference>
<protein>
    <submittedName>
        <fullName evidence="3">T9SS type A sorting domain-containing protein</fullName>
    </submittedName>
</protein>
<dbReference type="Proteomes" id="UP000628448">
    <property type="component" value="Unassembled WGS sequence"/>
</dbReference>
<keyword evidence="1" id="KW-0732">Signal</keyword>
<accession>A0A931E685</accession>
<sequence length="845" mass="91998">MKKSMTTALALLAWSCFSVNAQTGKYWKKINEDQAGKTQEDPWQNKFKPSSYTLFSLDEQSLKQELNASVQSGKSTVTVTVPDAEGKLHDYSLKEISIMEPRLAAKYAQIKTYVGSGIDDAAAVIHFSITSSGISAVVTRTGKPTFYIDALNSETQLYAASARSQDDLVKKFSCSLDATIAGNPSTAKASKLTGNADDGTLRQYRLALCVNGEFSQSFLSGTEADTAAMKTKVMNALVTCLQKANAVYERDFGVRMIFANNEDTLIFLNPATDPWQPTTSTFWNTKTQKTIDNLVGKANYDIGHLLGKVPSEQYNDGNAYCIGCVCDNTQKGSGYTGYYDPSLTNYMVIDYWTHEMGHQFGANHTFTYSNEGSGANIEPGSGSTIMGYAGITGSTDVQQHSDDLFSIVSIAQNTTYIKSNAGGCAVKTNTGNTAPVANAGSDYVIPKSTPFVLTGTASDVNTGDNLAYVWEQVDIFQNGSNTIPKVKSATGPLFRTYNYTGSTKRYFPDMQYILDGSLGWKWERLSATQRELNFRFTVRDNHTGGGNNKSDDVLLIVDSASGPFAVTTQSGTKETWHGNETKTISWRVNNTDKSPVNCKKVNILLSTDGGVTFSTVLASNTTNDGNEDVIIPAISTQKARLKIEAADNIFFTVNNIDFAIETVLPVTWLSVNAQKTVNNAVVISWSIANEHNNKYYTIERSADNIHFTGIGEISALNKITAVQGYNFTDSRALPGVTYYRIKQTDADGKVSYSAVAKIISAFTGNTWSIQPNPARSATILFVNNNLSGVSISLYNAAGKQLMNKFYNNIAAGTQITVPVAQYAKGVYFIQLKSAEETKTEKLIVE</sequence>
<dbReference type="Gene3D" id="3.40.390.10">
    <property type="entry name" value="Collagenase (Catalytic Domain)"/>
    <property type="match status" value="1"/>
</dbReference>
<evidence type="ECO:0000313" key="4">
    <source>
        <dbReference type="Proteomes" id="UP000628448"/>
    </source>
</evidence>
<dbReference type="InterPro" id="IPR001590">
    <property type="entry name" value="Peptidase_M12B"/>
</dbReference>
<dbReference type="Gene3D" id="2.60.40.10">
    <property type="entry name" value="Immunoglobulins"/>
    <property type="match status" value="2"/>
</dbReference>
<dbReference type="InterPro" id="IPR013783">
    <property type="entry name" value="Ig-like_fold"/>
</dbReference>
<dbReference type="Pfam" id="PF18962">
    <property type="entry name" value="Por_Secre_tail"/>
    <property type="match status" value="1"/>
</dbReference>
<proteinExistence type="predicted"/>
<reference evidence="3" key="1">
    <citation type="submission" date="2020-11" db="EMBL/GenBank/DDBJ databases">
        <title>Bacterial whole genome sequence for Panacibacter sp. DH6.</title>
        <authorList>
            <person name="Le V."/>
            <person name="Ko S."/>
            <person name="Ahn C.-Y."/>
            <person name="Oh H.-M."/>
        </authorList>
    </citation>
    <scope>NUCLEOTIDE SEQUENCE</scope>
    <source>
        <strain evidence="3">DH6</strain>
    </source>
</reference>
<feature type="domain" description="Peptidase M12B" evidence="2">
    <location>
        <begin position="283"/>
        <end position="429"/>
    </location>
</feature>
<dbReference type="NCBIfam" id="TIGR04183">
    <property type="entry name" value="Por_Secre_tail"/>
    <property type="match status" value="1"/>
</dbReference>
<dbReference type="GO" id="GO:0004222">
    <property type="term" value="F:metalloendopeptidase activity"/>
    <property type="evidence" value="ECO:0007669"/>
    <property type="project" value="InterPro"/>
</dbReference>
<gene>
    <name evidence="3" type="ORF">I5907_06125</name>
</gene>
<feature type="chain" id="PRO_5037403366" evidence="1">
    <location>
        <begin position="22"/>
        <end position="845"/>
    </location>
</feature>
<organism evidence="3 4">
    <name type="scientific">Panacibacter microcysteis</name>
    <dbReference type="NCBI Taxonomy" id="2793269"/>
    <lineage>
        <taxon>Bacteria</taxon>
        <taxon>Pseudomonadati</taxon>
        <taxon>Bacteroidota</taxon>
        <taxon>Chitinophagia</taxon>
        <taxon>Chitinophagales</taxon>
        <taxon>Chitinophagaceae</taxon>
        <taxon>Panacibacter</taxon>
    </lineage>
</organism>
<name>A0A931E685_9BACT</name>
<evidence type="ECO:0000313" key="3">
    <source>
        <dbReference type="EMBL" id="MBG9375803.1"/>
    </source>
</evidence>